<dbReference type="Proteomes" id="UP000034103">
    <property type="component" value="Chromosome"/>
</dbReference>
<dbReference type="EMBL" id="CP011304">
    <property type="protein sequence ID" value="AKE63920.1"/>
    <property type="molecule type" value="Genomic_DNA"/>
</dbReference>
<evidence type="ECO:0000313" key="1">
    <source>
        <dbReference type="EMBL" id="AKE63920.1"/>
    </source>
</evidence>
<proteinExistence type="predicted"/>
<organism evidence="1 2">
    <name type="scientific">Microcystis aeruginosa NIES-2549</name>
    <dbReference type="NCBI Taxonomy" id="1641812"/>
    <lineage>
        <taxon>Bacteria</taxon>
        <taxon>Bacillati</taxon>
        <taxon>Cyanobacteriota</taxon>
        <taxon>Cyanophyceae</taxon>
        <taxon>Oscillatoriophycideae</taxon>
        <taxon>Chroococcales</taxon>
        <taxon>Microcystaceae</taxon>
        <taxon>Microcystis</taxon>
    </lineage>
</organism>
<reference evidence="1 2" key="1">
    <citation type="journal article" date="2015" name="Genome Announc.">
        <title>Complete Genome Sequence of Microcystis aeruginosa NIES-2549, a Bloom-Forming Cyanobacterium from Lake Kasumigaura, Japan.</title>
        <authorList>
            <person name="Yamaguchi H."/>
            <person name="Suzuki S."/>
            <person name="Tanabe Y."/>
            <person name="Osana Y."/>
            <person name="Shimura Y."/>
            <person name="Ishida K."/>
            <person name="Kawachi M."/>
        </authorList>
    </citation>
    <scope>NUCLEOTIDE SEQUENCE [LARGE SCALE GENOMIC DNA]</scope>
    <source>
        <strain evidence="1 2">NIES-2549</strain>
    </source>
</reference>
<evidence type="ECO:0000313" key="2">
    <source>
        <dbReference type="Proteomes" id="UP000034103"/>
    </source>
</evidence>
<name>A0A0F6RKL2_MICAE</name>
<dbReference type="PATRIC" id="fig|1641812.3.peg.1620"/>
<gene>
    <name evidence="1" type="ORF">MYAER_1568</name>
</gene>
<dbReference type="HOGENOM" id="CLU_3170197_0_0_3"/>
<dbReference type="AlphaFoldDB" id="A0A0F6RKL2"/>
<accession>A0A0F6RKL2</accession>
<protein>
    <submittedName>
        <fullName evidence="1">Uncharacterized protein</fullName>
    </submittedName>
</protein>
<sequence>MAENVKTPYTHKGGFLIFAREVILTKCVRSQHLPPVRPIFRGRPLLG</sequence>